<feature type="region of interest" description="Disordered" evidence="1">
    <location>
        <begin position="235"/>
        <end position="280"/>
    </location>
</feature>
<dbReference type="PANTHER" id="PTHR36760:SF1">
    <property type="entry name" value="ACIDIC LEUCINE-RICH NUCLEAR PHOSPHOPROTEIN 32 FAMILY B PROTEIN"/>
    <property type="match status" value="1"/>
</dbReference>
<protein>
    <submittedName>
        <fullName evidence="2">Uncharacterized protein</fullName>
    </submittedName>
</protein>
<dbReference type="PANTHER" id="PTHR36760">
    <property type="entry name" value="ACIDIC LEUCINE-RICH NUCLEAR PHOSPHOPROTEIN 32 FAMILY B PROTEIN"/>
    <property type="match status" value="1"/>
</dbReference>
<feature type="compositionally biased region" description="Acidic residues" evidence="1">
    <location>
        <begin position="266"/>
        <end position="278"/>
    </location>
</feature>
<evidence type="ECO:0000313" key="2">
    <source>
        <dbReference type="EMBL" id="KAG9445728.1"/>
    </source>
</evidence>
<evidence type="ECO:0000313" key="3">
    <source>
        <dbReference type="Proteomes" id="UP000825729"/>
    </source>
</evidence>
<reference evidence="2 3" key="1">
    <citation type="submission" date="2021-07" db="EMBL/GenBank/DDBJ databases">
        <title>The Aristolochia fimbriata genome: insights into angiosperm evolution, floral development and chemical biosynthesis.</title>
        <authorList>
            <person name="Jiao Y."/>
        </authorList>
    </citation>
    <scope>NUCLEOTIDE SEQUENCE [LARGE SCALE GENOMIC DNA]</scope>
    <source>
        <strain evidence="2">IBCAS-2021</strain>
        <tissue evidence="2">Leaf</tissue>
    </source>
</reference>
<dbReference type="InterPro" id="IPR012643">
    <property type="entry name" value="Wound_ind"/>
</dbReference>
<accession>A0AAV7EER8</accession>
<dbReference type="Pfam" id="PF08186">
    <property type="entry name" value="Wound_ind"/>
    <property type="match status" value="1"/>
</dbReference>
<feature type="compositionally biased region" description="Basic and acidic residues" evidence="1">
    <location>
        <begin position="235"/>
        <end position="265"/>
    </location>
</feature>
<organism evidence="2 3">
    <name type="scientific">Aristolochia fimbriata</name>
    <name type="common">White veined hardy Dutchman's pipe vine</name>
    <dbReference type="NCBI Taxonomy" id="158543"/>
    <lineage>
        <taxon>Eukaryota</taxon>
        <taxon>Viridiplantae</taxon>
        <taxon>Streptophyta</taxon>
        <taxon>Embryophyta</taxon>
        <taxon>Tracheophyta</taxon>
        <taxon>Spermatophyta</taxon>
        <taxon>Magnoliopsida</taxon>
        <taxon>Magnoliidae</taxon>
        <taxon>Piperales</taxon>
        <taxon>Aristolochiaceae</taxon>
        <taxon>Aristolochia</taxon>
    </lineage>
</organism>
<name>A0AAV7EER8_ARIFI</name>
<dbReference type="AlphaFoldDB" id="A0AAV7EER8"/>
<sequence>MIYDVNSPLFRSFLSQKGGTSDKRKSDDQKPKEQRPKANENKPVMTDRSKGKSGLEPKLWFKLLLNLSSCLSGEEVPEEAVLQVLETSFEIQSICVEIEIPGYINGSFKSEPGIPEDPVIVIKDQVSFREGDVEYPTCISKEIDPKSLENQKSLQTQFAVQINRDPVKDLEENEGKAEEKTREMLGFGGEDRSGSMRREREWKRTLACKLYEERKTTTEDGEGMDLLWEVHEVDSTKNKGKAEKSKKEKAADKVRDRSRSAKKEAEQEEEEDEEDEDMSTGQLCCLQALKFTTGKMNLGMGRPSLVKFSKRLKGMGLFVRKDKRVVA</sequence>
<feature type="region of interest" description="Disordered" evidence="1">
    <location>
        <begin position="1"/>
        <end position="53"/>
    </location>
</feature>
<gene>
    <name evidence="2" type="ORF">H6P81_011856</name>
</gene>
<keyword evidence="3" id="KW-1185">Reference proteome</keyword>
<proteinExistence type="predicted"/>
<comment type="caution">
    <text evidence="2">The sequence shown here is derived from an EMBL/GenBank/DDBJ whole genome shotgun (WGS) entry which is preliminary data.</text>
</comment>
<dbReference type="Proteomes" id="UP000825729">
    <property type="component" value="Unassembled WGS sequence"/>
</dbReference>
<dbReference type="EMBL" id="JAINDJ010000005">
    <property type="protein sequence ID" value="KAG9445728.1"/>
    <property type="molecule type" value="Genomic_DNA"/>
</dbReference>
<feature type="compositionally biased region" description="Basic and acidic residues" evidence="1">
    <location>
        <begin position="20"/>
        <end position="53"/>
    </location>
</feature>
<evidence type="ECO:0000256" key="1">
    <source>
        <dbReference type="SAM" id="MobiDB-lite"/>
    </source>
</evidence>